<dbReference type="InterPro" id="IPR000182">
    <property type="entry name" value="GNAT_dom"/>
</dbReference>
<dbReference type="SUPFAM" id="SSF55729">
    <property type="entry name" value="Acyl-CoA N-acyltransferases (Nat)"/>
    <property type="match status" value="1"/>
</dbReference>
<name>A0ABW4LKQ0_9BACI</name>
<dbReference type="Pfam" id="PF13302">
    <property type="entry name" value="Acetyltransf_3"/>
    <property type="match status" value="1"/>
</dbReference>
<accession>A0ABW4LKQ0</accession>
<dbReference type="GO" id="GO:0016746">
    <property type="term" value="F:acyltransferase activity"/>
    <property type="evidence" value="ECO:0007669"/>
    <property type="project" value="UniProtKB-KW"/>
</dbReference>
<dbReference type="PANTHER" id="PTHR43792">
    <property type="entry name" value="GNAT FAMILY, PUTATIVE (AFU_ORTHOLOGUE AFUA_3G00765)-RELATED-RELATED"/>
    <property type="match status" value="1"/>
</dbReference>
<dbReference type="EC" id="2.3.-.-" evidence="2"/>
<keyword evidence="3" id="KW-1185">Reference proteome</keyword>
<keyword evidence="2" id="KW-0012">Acyltransferase</keyword>
<organism evidence="2 3">
    <name type="scientific">Bacillus salitolerans</name>
    <dbReference type="NCBI Taxonomy" id="1437434"/>
    <lineage>
        <taxon>Bacteria</taxon>
        <taxon>Bacillati</taxon>
        <taxon>Bacillota</taxon>
        <taxon>Bacilli</taxon>
        <taxon>Bacillales</taxon>
        <taxon>Bacillaceae</taxon>
        <taxon>Bacillus</taxon>
    </lineage>
</organism>
<gene>
    <name evidence="2" type="ORF">ACFSCX_03805</name>
</gene>
<keyword evidence="2" id="KW-0808">Transferase</keyword>
<proteinExistence type="predicted"/>
<protein>
    <submittedName>
        <fullName evidence="2">GNAT family N-acetyltransferase</fullName>
        <ecNumber evidence="2">2.3.-.-</ecNumber>
    </submittedName>
</protein>
<dbReference type="RefSeq" id="WP_377926786.1">
    <property type="nucleotide sequence ID" value="NZ_JBHUEM010000003.1"/>
</dbReference>
<dbReference type="PANTHER" id="PTHR43792:SF13">
    <property type="entry name" value="ACETYLTRANSFERASE"/>
    <property type="match status" value="1"/>
</dbReference>
<dbReference type="Proteomes" id="UP001597214">
    <property type="component" value="Unassembled WGS sequence"/>
</dbReference>
<comment type="caution">
    <text evidence="2">The sequence shown here is derived from an EMBL/GenBank/DDBJ whole genome shotgun (WGS) entry which is preliminary data.</text>
</comment>
<reference evidence="3" key="1">
    <citation type="journal article" date="2019" name="Int. J. Syst. Evol. Microbiol.">
        <title>The Global Catalogue of Microorganisms (GCM) 10K type strain sequencing project: providing services to taxonomists for standard genome sequencing and annotation.</title>
        <authorList>
            <consortium name="The Broad Institute Genomics Platform"/>
            <consortium name="The Broad Institute Genome Sequencing Center for Infectious Disease"/>
            <person name="Wu L."/>
            <person name="Ma J."/>
        </authorList>
    </citation>
    <scope>NUCLEOTIDE SEQUENCE [LARGE SCALE GENOMIC DNA]</scope>
    <source>
        <strain evidence="3">CCUG 49339</strain>
    </source>
</reference>
<dbReference type="EMBL" id="JBHUEM010000003">
    <property type="protein sequence ID" value="MFD1735682.1"/>
    <property type="molecule type" value="Genomic_DNA"/>
</dbReference>
<sequence>MEIITERLLLVPCSLDLTKSLALHRRELEKRSPIKIPTGWPSSHLIGMLPYYIEKLETDETEYGWGIWMMILYEEKKIVGDIMMKGKPTEDGVVEFSYNLVKDIRDSSIAFEAIEAMIEWLSEAHQVKTILTECDMNDEKAILLLDKLGMKCTVKDGNFLYWELNNAV</sequence>
<evidence type="ECO:0000313" key="3">
    <source>
        <dbReference type="Proteomes" id="UP001597214"/>
    </source>
</evidence>
<dbReference type="Gene3D" id="3.40.630.30">
    <property type="match status" value="1"/>
</dbReference>
<evidence type="ECO:0000259" key="1">
    <source>
        <dbReference type="Pfam" id="PF13302"/>
    </source>
</evidence>
<feature type="domain" description="N-acetyltransferase" evidence="1">
    <location>
        <begin position="52"/>
        <end position="151"/>
    </location>
</feature>
<dbReference type="InterPro" id="IPR016181">
    <property type="entry name" value="Acyl_CoA_acyltransferase"/>
</dbReference>
<dbReference type="InterPro" id="IPR051531">
    <property type="entry name" value="N-acetyltransferase"/>
</dbReference>
<evidence type="ECO:0000313" key="2">
    <source>
        <dbReference type="EMBL" id="MFD1735682.1"/>
    </source>
</evidence>